<dbReference type="Proteomes" id="UP000767334">
    <property type="component" value="Unassembled WGS sequence"/>
</dbReference>
<evidence type="ECO:0000259" key="4">
    <source>
        <dbReference type="PROSITE" id="PS51071"/>
    </source>
</evidence>
<keyword evidence="7" id="KW-1185">Reference proteome</keyword>
<dbReference type="PANTHER" id="PTHR30514:SF1">
    <property type="entry name" value="HTH-TYPE TRANSCRIPTIONAL REGULATOR HEXR-RELATED"/>
    <property type="match status" value="1"/>
</dbReference>
<dbReference type="PROSITE" id="PS51071">
    <property type="entry name" value="HTH_RPIR"/>
    <property type="match status" value="1"/>
</dbReference>
<comment type="caution">
    <text evidence="6">The sequence shown here is derived from an EMBL/GenBank/DDBJ whole genome shotgun (WGS) entry which is preliminary data.</text>
</comment>
<feature type="domain" description="SIS" evidence="5">
    <location>
        <begin position="107"/>
        <end position="238"/>
    </location>
</feature>
<dbReference type="PANTHER" id="PTHR30514">
    <property type="entry name" value="GLUCOKINASE"/>
    <property type="match status" value="1"/>
</dbReference>
<dbReference type="EMBL" id="JACJLL010000043">
    <property type="protein sequence ID" value="MBM6819365.1"/>
    <property type="molecule type" value="Genomic_DNA"/>
</dbReference>
<dbReference type="CDD" id="cd05013">
    <property type="entry name" value="SIS_RpiR"/>
    <property type="match status" value="1"/>
</dbReference>
<keyword evidence="1" id="KW-0805">Transcription regulation</keyword>
<evidence type="ECO:0000256" key="1">
    <source>
        <dbReference type="ARBA" id="ARBA00023015"/>
    </source>
</evidence>
<dbReference type="Gene3D" id="3.40.50.10490">
    <property type="entry name" value="Glucose-6-phosphate isomerase like protein, domain 1"/>
    <property type="match status" value="1"/>
</dbReference>
<dbReference type="InterPro" id="IPR009057">
    <property type="entry name" value="Homeodomain-like_sf"/>
</dbReference>
<gene>
    <name evidence="6" type="ORF">H6A19_08450</name>
</gene>
<dbReference type="InterPro" id="IPR046348">
    <property type="entry name" value="SIS_dom_sf"/>
</dbReference>
<name>A0ABS2FFN3_9CLOT</name>
<dbReference type="Pfam" id="PF01418">
    <property type="entry name" value="HTH_6"/>
    <property type="match status" value="1"/>
</dbReference>
<dbReference type="RefSeq" id="WP_195964417.1">
    <property type="nucleotide sequence ID" value="NZ_JACJLL010000043.1"/>
</dbReference>
<dbReference type="InterPro" id="IPR047640">
    <property type="entry name" value="RpiR-like"/>
</dbReference>
<dbReference type="InterPro" id="IPR000281">
    <property type="entry name" value="HTH_RpiR"/>
</dbReference>
<evidence type="ECO:0000259" key="5">
    <source>
        <dbReference type="PROSITE" id="PS51464"/>
    </source>
</evidence>
<organism evidence="6 7">
    <name type="scientific">Clostridium saudiense</name>
    <dbReference type="NCBI Taxonomy" id="1414720"/>
    <lineage>
        <taxon>Bacteria</taxon>
        <taxon>Bacillati</taxon>
        <taxon>Bacillota</taxon>
        <taxon>Clostridia</taxon>
        <taxon>Eubacteriales</taxon>
        <taxon>Clostridiaceae</taxon>
        <taxon>Clostridium</taxon>
    </lineage>
</organism>
<dbReference type="PROSITE" id="PS51464">
    <property type="entry name" value="SIS"/>
    <property type="match status" value="1"/>
</dbReference>
<dbReference type="InterPro" id="IPR036388">
    <property type="entry name" value="WH-like_DNA-bd_sf"/>
</dbReference>
<dbReference type="SUPFAM" id="SSF53697">
    <property type="entry name" value="SIS domain"/>
    <property type="match status" value="1"/>
</dbReference>
<keyword evidence="2" id="KW-0238">DNA-binding</keyword>
<keyword evidence="3" id="KW-0804">Transcription</keyword>
<accession>A0ABS2FFN3</accession>
<evidence type="ECO:0000256" key="3">
    <source>
        <dbReference type="ARBA" id="ARBA00023163"/>
    </source>
</evidence>
<evidence type="ECO:0000256" key="2">
    <source>
        <dbReference type="ARBA" id="ARBA00023125"/>
    </source>
</evidence>
<protein>
    <submittedName>
        <fullName evidence="6">MurR/RpiR family transcriptional regulator</fullName>
    </submittedName>
</protein>
<reference evidence="6 7" key="1">
    <citation type="journal article" date="2021" name="Sci. Rep.">
        <title>The distribution of antibiotic resistance genes in chicken gut microbiota commensals.</title>
        <authorList>
            <person name="Juricova H."/>
            <person name="Matiasovicova J."/>
            <person name="Kubasova T."/>
            <person name="Cejkova D."/>
            <person name="Rychlik I."/>
        </authorList>
    </citation>
    <scope>NUCLEOTIDE SEQUENCE [LARGE SCALE GENOMIC DNA]</scope>
    <source>
        <strain evidence="6 7">An435</strain>
    </source>
</reference>
<dbReference type="InterPro" id="IPR035472">
    <property type="entry name" value="RpiR-like_SIS"/>
</dbReference>
<dbReference type="InterPro" id="IPR001347">
    <property type="entry name" value="SIS_dom"/>
</dbReference>
<proteinExistence type="predicted"/>
<evidence type="ECO:0000313" key="6">
    <source>
        <dbReference type="EMBL" id="MBM6819365.1"/>
    </source>
</evidence>
<sequence>MNIQELMNKYYNNLNDNDKLICKYIINNKDTCYKLSIENFAAKCNVSSTTLFRFAQKISLTGFSELKVKLRLEAESKSNNKINLLEAVTDSYHKMIDHIKNKDCTSLFEKMYNAKRIIVYGSGYSQARVASEFKRIFLPTKKIIFNMHGNDMAEAIGALASEGDFVIIISLSGESKGVIELAEILRLNCIPTLSITRMMNNTLASLCEENLYINSILLPEQYTINYEISTPYFILIELLYLKYQKYIQTK</sequence>
<evidence type="ECO:0000313" key="7">
    <source>
        <dbReference type="Proteomes" id="UP000767334"/>
    </source>
</evidence>
<dbReference type="SUPFAM" id="SSF46689">
    <property type="entry name" value="Homeodomain-like"/>
    <property type="match status" value="1"/>
</dbReference>
<feature type="domain" description="HTH rpiR-type" evidence="4">
    <location>
        <begin position="1"/>
        <end position="77"/>
    </location>
</feature>
<dbReference type="Pfam" id="PF01380">
    <property type="entry name" value="SIS"/>
    <property type="match status" value="1"/>
</dbReference>
<dbReference type="Gene3D" id="1.10.10.10">
    <property type="entry name" value="Winged helix-like DNA-binding domain superfamily/Winged helix DNA-binding domain"/>
    <property type="match status" value="1"/>
</dbReference>